<sequence>MLQESIIDIYGNCPEYDTFQPEEKKALLGPIHWKNPARFKFLPGEKASLISIKILCSSLVGKLPLVYISLIIEQATPTFNVKAGRQASIHTGQQQQSVNNSTLQRTEAVDNFGKTISTYIDDWCSRKGQLVSYGAEHYELRSGGRLFCLTCRKLLRFTLGTNGYWKTNMTAHIEISHKLKTPVRVLQACSIIVTKTTWSSTSYVNINLFKVNLIMKRVNTASSTSQAHIRRMRREAYQNVEVANLSQFQVERDINSICEPVFQDYTKRSLEFLKIQFFEK</sequence>
<dbReference type="Proteomes" id="UP001234178">
    <property type="component" value="Unassembled WGS sequence"/>
</dbReference>
<gene>
    <name evidence="1" type="ORF">OUZ56_011253</name>
</gene>
<comment type="caution">
    <text evidence="1">The sequence shown here is derived from an EMBL/GenBank/DDBJ whole genome shotgun (WGS) entry which is preliminary data.</text>
</comment>
<protein>
    <submittedName>
        <fullName evidence="1">Uncharacterized protein</fullName>
    </submittedName>
</protein>
<name>A0ABQ9YZM2_9CRUS</name>
<keyword evidence="2" id="KW-1185">Reference proteome</keyword>
<proteinExistence type="predicted"/>
<evidence type="ECO:0000313" key="1">
    <source>
        <dbReference type="EMBL" id="KAK4006098.1"/>
    </source>
</evidence>
<accession>A0ABQ9YZM2</accession>
<dbReference type="EMBL" id="JAOYFB010000002">
    <property type="protein sequence ID" value="KAK4006098.1"/>
    <property type="molecule type" value="Genomic_DNA"/>
</dbReference>
<organism evidence="1 2">
    <name type="scientific">Daphnia magna</name>
    <dbReference type="NCBI Taxonomy" id="35525"/>
    <lineage>
        <taxon>Eukaryota</taxon>
        <taxon>Metazoa</taxon>
        <taxon>Ecdysozoa</taxon>
        <taxon>Arthropoda</taxon>
        <taxon>Crustacea</taxon>
        <taxon>Branchiopoda</taxon>
        <taxon>Diplostraca</taxon>
        <taxon>Cladocera</taxon>
        <taxon>Anomopoda</taxon>
        <taxon>Daphniidae</taxon>
        <taxon>Daphnia</taxon>
    </lineage>
</organism>
<evidence type="ECO:0000313" key="2">
    <source>
        <dbReference type="Proteomes" id="UP001234178"/>
    </source>
</evidence>
<reference evidence="1 2" key="1">
    <citation type="journal article" date="2023" name="Nucleic Acids Res.">
        <title>The hologenome of Daphnia magna reveals possible DNA methylation and microbiome-mediated evolution of the host genome.</title>
        <authorList>
            <person name="Chaturvedi A."/>
            <person name="Li X."/>
            <person name="Dhandapani V."/>
            <person name="Marshall H."/>
            <person name="Kissane S."/>
            <person name="Cuenca-Cambronero M."/>
            <person name="Asole G."/>
            <person name="Calvet F."/>
            <person name="Ruiz-Romero M."/>
            <person name="Marangio P."/>
            <person name="Guigo R."/>
            <person name="Rago D."/>
            <person name="Mirbahai L."/>
            <person name="Eastwood N."/>
            <person name="Colbourne J.K."/>
            <person name="Zhou J."/>
            <person name="Mallon E."/>
            <person name="Orsini L."/>
        </authorList>
    </citation>
    <scope>NUCLEOTIDE SEQUENCE [LARGE SCALE GENOMIC DNA]</scope>
    <source>
        <strain evidence="1">LRV0_1</strain>
    </source>
</reference>